<reference evidence="2" key="2">
    <citation type="journal article" date="2017" name="Nat. Plants">
        <title>The Aegilops tauschii genome reveals multiple impacts of transposons.</title>
        <authorList>
            <person name="Zhao G."/>
            <person name="Zou C."/>
            <person name="Li K."/>
            <person name="Wang K."/>
            <person name="Li T."/>
            <person name="Gao L."/>
            <person name="Zhang X."/>
            <person name="Wang H."/>
            <person name="Yang Z."/>
            <person name="Liu X."/>
            <person name="Jiang W."/>
            <person name="Mao L."/>
            <person name="Kong X."/>
            <person name="Jiao Y."/>
            <person name="Jia J."/>
        </authorList>
    </citation>
    <scope>NUCLEOTIDE SEQUENCE [LARGE SCALE GENOMIC DNA]</scope>
    <source>
        <strain evidence="2">cv. AL8/78</strain>
    </source>
</reference>
<sequence>EIQASAPRHRHLRWLCVGVLAWTLWTVRNRLVIQRSPLRRVTDAIFKMCGFLQLWRPLSRIQDRNAINTLISDLRAMAFRVAPPLPPPPPEPD</sequence>
<accession>A0A452Y7P4</accession>
<dbReference type="Proteomes" id="UP000015105">
    <property type="component" value="Chromosome 1D"/>
</dbReference>
<reference evidence="1" key="3">
    <citation type="journal article" date="2017" name="Nature">
        <title>Genome sequence of the progenitor of the wheat D genome Aegilops tauschii.</title>
        <authorList>
            <person name="Luo M.C."/>
            <person name="Gu Y.Q."/>
            <person name="Puiu D."/>
            <person name="Wang H."/>
            <person name="Twardziok S.O."/>
            <person name="Deal K.R."/>
            <person name="Huo N."/>
            <person name="Zhu T."/>
            <person name="Wang L."/>
            <person name="Wang Y."/>
            <person name="McGuire P.E."/>
            <person name="Liu S."/>
            <person name="Long H."/>
            <person name="Ramasamy R.K."/>
            <person name="Rodriguez J.C."/>
            <person name="Van S.L."/>
            <person name="Yuan L."/>
            <person name="Wang Z."/>
            <person name="Xia Z."/>
            <person name="Xiao L."/>
            <person name="Anderson O.D."/>
            <person name="Ouyang S."/>
            <person name="Liang Y."/>
            <person name="Zimin A.V."/>
            <person name="Pertea G."/>
            <person name="Qi P."/>
            <person name="Bennetzen J.L."/>
            <person name="Dai X."/>
            <person name="Dawson M.W."/>
            <person name="Muller H.G."/>
            <person name="Kugler K."/>
            <person name="Rivarola-Duarte L."/>
            <person name="Spannagl M."/>
            <person name="Mayer K.F.X."/>
            <person name="Lu F.H."/>
            <person name="Bevan M.W."/>
            <person name="Leroy P."/>
            <person name="Li P."/>
            <person name="You F.M."/>
            <person name="Sun Q."/>
            <person name="Liu Z."/>
            <person name="Lyons E."/>
            <person name="Wicker T."/>
            <person name="Salzberg S.L."/>
            <person name="Devos K.M."/>
            <person name="Dvorak J."/>
        </authorList>
    </citation>
    <scope>NUCLEOTIDE SEQUENCE [LARGE SCALE GENOMIC DNA]</scope>
    <source>
        <strain evidence="1">cv. AL8/78</strain>
    </source>
</reference>
<reference evidence="1" key="4">
    <citation type="submission" date="2019-03" db="UniProtKB">
        <authorList>
            <consortium name="EnsemblPlants"/>
        </authorList>
    </citation>
    <scope>IDENTIFICATION</scope>
</reference>
<evidence type="ECO:0000313" key="1">
    <source>
        <dbReference type="EnsemblPlants" id="AET1Gv20323500.1"/>
    </source>
</evidence>
<protein>
    <submittedName>
        <fullName evidence="1">Uncharacterized protein</fullName>
    </submittedName>
</protein>
<name>A0A452Y7P4_AEGTS</name>
<reference evidence="2" key="1">
    <citation type="journal article" date="2014" name="Science">
        <title>Ancient hybridizations among the ancestral genomes of bread wheat.</title>
        <authorList>
            <consortium name="International Wheat Genome Sequencing Consortium,"/>
            <person name="Marcussen T."/>
            <person name="Sandve S.R."/>
            <person name="Heier L."/>
            <person name="Spannagl M."/>
            <person name="Pfeifer M."/>
            <person name="Jakobsen K.S."/>
            <person name="Wulff B.B."/>
            <person name="Steuernagel B."/>
            <person name="Mayer K.F."/>
            <person name="Olsen O.A."/>
        </authorList>
    </citation>
    <scope>NUCLEOTIDE SEQUENCE [LARGE SCALE GENOMIC DNA]</scope>
    <source>
        <strain evidence="2">cv. AL8/78</strain>
    </source>
</reference>
<dbReference type="AlphaFoldDB" id="A0A452Y7P4"/>
<proteinExistence type="predicted"/>
<dbReference type="Gramene" id="AET1Gv20323500.1">
    <property type="protein sequence ID" value="AET1Gv20323500.1"/>
    <property type="gene ID" value="AET1Gv20323500"/>
</dbReference>
<reference evidence="1" key="5">
    <citation type="journal article" date="2021" name="G3 (Bethesda)">
        <title>Aegilops tauschii genome assembly Aet v5.0 features greater sequence contiguity and improved annotation.</title>
        <authorList>
            <person name="Wang L."/>
            <person name="Zhu T."/>
            <person name="Rodriguez J.C."/>
            <person name="Deal K.R."/>
            <person name="Dubcovsky J."/>
            <person name="McGuire P.E."/>
            <person name="Lux T."/>
            <person name="Spannagl M."/>
            <person name="Mayer K.F.X."/>
            <person name="Baldrich P."/>
            <person name="Meyers B.C."/>
            <person name="Huo N."/>
            <person name="Gu Y.Q."/>
            <person name="Zhou H."/>
            <person name="Devos K.M."/>
            <person name="Bennetzen J.L."/>
            <person name="Unver T."/>
            <person name="Budak H."/>
            <person name="Gulick P.J."/>
            <person name="Galiba G."/>
            <person name="Kalapos B."/>
            <person name="Nelson D.R."/>
            <person name="Li P."/>
            <person name="You F.M."/>
            <person name="Luo M.C."/>
            <person name="Dvorak J."/>
        </authorList>
    </citation>
    <scope>NUCLEOTIDE SEQUENCE [LARGE SCALE GENOMIC DNA]</scope>
    <source>
        <strain evidence="1">cv. AL8/78</strain>
    </source>
</reference>
<evidence type="ECO:0000313" key="2">
    <source>
        <dbReference type="Proteomes" id="UP000015105"/>
    </source>
</evidence>
<dbReference type="EnsemblPlants" id="AET1Gv20323500.1">
    <property type="protein sequence ID" value="AET1Gv20323500.1"/>
    <property type="gene ID" value="AET1Gv20323500"/>
</dbReference>
<keyword evidence="2" id="KW-1185">Reference proteome</keyword>
<organism evidence="1 2">
    <name type="scientific">Aegilops tauschii subsp. strangulata</name>
    <name type="common">Goatgrass</name>
    <dbReference type="NCBI Taxonomy" id="200361"/>
    <lineage>
        <taxon>Eukaryota</taxon>
        <taxon>Viridiplantae</taxon>
        <taxon>Streptophyta</taxon>
        <taxon>Embryophyta</taxon>
        <taxon>Tracheophyta</taxon>
        <taxon>Spermatophyta</taxon>
        <taxon>Magnoliopsida</taxon>
        <taxon>Liliopsida</taxon>
        <taxon>Poales</taxon>
        <taxon>Poaceae</taxon>
        <taxon>BOP clade</taxon>
        <taxon>Pooideae</taxon>
        <taxon>Triticodae</taxon>
        <taxon>Triticeae</taxon>
        <taxon>Triticinae</taxon>
        <taxon>Aegilops</taxon>
    </lineage>
</organism>